<protein>
    <submittedName>
        <fullName evidence="1">Uncharacterized protein</fullName>
    </submittedName>
</protein>
<evidence type="ECO:0000313" key="2">
    <source>
        <dbReference type="Proteomes" id="UP001217089"/>
    </source>
</evidence>
<sequence>MRSYKIDIVVFEYVCLLKLKADGKLAERTNTDKPVYPLRSYSYIEPRVFLTVSESKNILIYDHLVFVLAENNGIKISTRHLKRQDVVDFMKEEIKGPGLHHGYRIMFAKCRDSEEGH</sequence>
<evidence type="ECO:0000313" key="1">
    <source>
        <dbReference type="EMBL" id="KAJ8301724.1"/>
    </source>
</evidence>
<proteinExistence type="predicted"/>
<dbReference type="Proteomes" id="UP001217089">
    <property type="component" value="Unassembled WGS sequence"/>
</dbReference>
<name>A0ABQ9EB87_TEGGR</name>
<gene>
    <name evidence="1" type="ORF">KUTeg_020711</name>
</gene>
<reference evidence="1 2" key="1">
    <citation type="submission" date="2022-12" db="EMBL/GenBank/DDBJ databases">
        <title>Chromosome-level genome of Tegillarca granosa.</title>
        <authorList>
            <person name="Kim J."/>
        </authorList>
    </citation>
    <scope>NUCLEOTIDE SEQUENCE [LARGE SCALE GENOMIC DNA]</scope>
    <source>
        <strain evidence="1">Teg-2019</strain>
        <tissue evidence="1">Adductor muscle</tissue>
    </source>
</reference>
<accession>A0ABQ9EB87</accession>
<comment type="caution">
    <text evidence="1">The sequence shown here is derived from an EMBL/GenBank/DDBJ whole genome shotgun (WGS) entry which is preliminary data.</text>
</comment>
<keyword evidence="2" id="KW-1185">Reference proteome</keyword>
<organism evidence="1 2">
    <name type="scientific">Tegillarca granosa</name>
    <name type="common">Malaysian cockle</name>
    <name type="synonym">Anadara granosa</name>
    <dbReference type="NCBI Taxonomy" id="220873"/>
    <lineage>
        <taxon>Eukaryota</taxon>
        <taxon>Metazoa</taxon>
        <taxon>Spiralia</taxon>
        <taxon>Lophotrochozoa</taxon>
        <taxon>Mollusca</taxon>
        <taxon>Bivalvia</taxon>
        <taxon>Autobranchia</taxon>
        <taxon>Pteriomorphia</taxon>
        <taxon>Arcoida</taxon>
        <taxon>Arcoidea</taxon>
        <taxon>Arcidae</taxon>
        <taxon>Tegillarca</taxon>
    </lineage>
</organism>
<dbReference type="EMBL" id="JARBDR010000918">
    <property type="protein sequence ID" value="KAJ8301724.1"/>
    <property type="molecule type" value="Genomic_DNA"/>
</dbReference>